<sequence length="112" mass="12546">MDFSAIPVTKLQFPVWSRNAVLDPGNNSRKGLEVPGILRMRGLIRSQQSPGCSPRKLDLISLYSWPVISRYNDRTAGELQGRCSSLVRVSYREDVRAWCVLATGKMFELGAC</sequence>
<protein>
    <submittedName>
        <fullName evidence="1">Uncharacterized protein</fullName>
    </submittedName>
</protein>
<dbReference type="AlphaFoldDB" id="A0AAE1CV48"/>
<dbReference type="Proteomes" id="UP001283361">
    <property type="component" value="Unassembled WGS sequence"/>
</dbReference>
<evidence type="ECO:0000313" key="2">
    <source>
        <dbReference type="Proteomes" id="UP001283361"/>
    </source>
</evidence>
<accession>A0AAE1CV48</accession>
<dbReference type="EMBL" id="JAWDGP010006605">
    <property type="protein sequence ID" value="KAK3738035.1"/>
    <property type="molecule type" value="Genomic_DNA"/>
</dbReference>
<keyword evidence="2" id="KW-1185">Reference proteome</keyword>
<organism evidence="1 2">
    <name type="scientific">Elysia crispata</name>
    <name type="common">lettuce slug</name>
    <dbReference type="NCBI Taxonomy" id="231223"/>
    <lineage>
        <taxon>Eukaryota</taxon>
        <taxon>Metazoa</taxon>
        <taxon>Spiralia</taxon>
        <taxon>Lophotrochozoa</taxon>
        <taxon>Mollusca</taxon>
        <taxon>Gastropoda</taxon>
        <taxon>Heterobranchia</taxon>
        <taxon>Euthyneura</taxon>
        <taxon>Panpulmonata</taxon>
        <taxon>Sacoglossa</taxon>
        <taxon>Placobranchoidea</taxon>
        <taxon>Plakobranchidae</taxon>
        <taxon>Elysia</taxon>
    </lineage>
</organism>
<proteinExistence type="predicted"/>
<gene>
    <name evidence="1" type="ORF">RRG08_067202</name>
</gene>
<name>A0AAE1CV48_9GAST</name>
<evidence type="ECO:0000313" key="1">
    <source>
        <dbReference type="EMBL" id="KAK3738035.1"/>
    </source>
</evidence>
<reference evidence="1" key="1">
    <citation type="journal article" date="2023" name="G3 (Bethesda)">
        <title>A reference genome for the long-term kleptoplast-retaining sea slug Elysia crispata morphotype clarki.</title>
        <authorList>
            <person name="Eastman K.E."/>
            <person name="Pendleton A.L."/>
            <person name="Shaikh M.A."/>
            <person name="Suttiyut T."/>
            <person name="Ogas R."/>
            <person name="Tomko P."/>
            <person name="Gavelis G."/>
            <person name="Widhalm J.R."/>
            <person name="Wisecaver J.H."/>
        </authorList>
    </citation>
    <scope>NUCLEOTIDE SEQUENCE</scope>
    <source>
        <strain evidence="1">ECLA1</strain>
    </source>
</reference>
<comment type="caution">
    <text evidence="1">The sequence shown here is derived from an EMBL/GenBank/DDBJ whole genome shotgun (WGS) entry which is preliminary data.</text>
</comment>